<feature type="compositionally biased region" description="Acidic residues" evidence="1">
    <location>
        <begin position="240"/>
        <end position="261"/>
    </location>
</feature>
<feature type="region of interest" description="Disordered" evidence="1">
    <location>
        <begin position="226"/>
        <end position="264"/>
    </location>
</feature>
<reference evidence="2 3" key="1">
    <citation type="submission" date="2020-12" db="EMBL/GenBank/DDBJ databases">
        <title>Metabolic potential, ecology and presence of endohyphal bacteria is reflected in genomic diversity of Mucoromycotina.</title>
        <authorList>
            <person name="Muszewska A."/>
            <person name="Okrasinska A."/>
            <person name="Steczkiewicz K."/>
            <person name="Drgas O."/>
            <person name="Orlowska M."/>
            <person name="Perlinska-Lenart U."/>
            <person name="Aleksandrzak-Piekarczyk T."/>
            <person name="Szatraj K."/>
            <person name="Zielenkiewicz U."/>
            <person name="Pilsyk S."/>
            <person name="Malc E."/>
            <person name="Mieczkowski P."/>
            <person name="Kruszewska J.S."/>
            <person name="Biernat P."/>
            <person name="Pawlowska J."/>
        </authorList>
    </citation>
    <scope>NUCLEOTIDE SEQUENCE [LARGE SCALE GENOMIC DNA]</scope>
    <source>
        <strain evidence="2 3">CBS 142.35</strain>
    </source>
</reference>
<dbReference type="Proteomes" id="UP000646827">
    <property type="component" value="Unassembled WGS sequence"/>
</dbReference>
<name>A0A8H7VEN5_9FUNG</name>
<feature type="compositionally biased region" description="Polar residues" evidence="1">
    <location>
        <begin position="226"/>
        <end position="238"/>
    </location>
</feature>
<accession>A0A8H7VEN5</accession>
<evidence type="ECO:0000313" key="2">
    <source>
        <dbReference type="EMBL" id="KAG2220236.1"/>
    </source>
</evidence>
<sequence length="366" mass="41874">IKSSISTADSKALCKKACVYLSSLMYAKNSEEFDGVQFHTNNLKLNRGINQLKTHYLKRTRKHRIDYIVWVLTQVVDCAYRQSILQVFHGFDVSLTKEEKKRHKTAYELDDNTAAEYISIVDAQKVIGGIENFVHNQPFKYALVNTTTAITNMWSRKRLTHGLRVLIHILLRVWLRLEKFSRYIEYRNLKKKAKNDGNNDYAKNDRNWYFKNKFICDELAEKLHPTDNTPTTVSVSNTDQGDDPEDIEDLDFDHDNDEDEQEHTNLFKKTKKSTSKTVRSLVAVVSTLVQSSDTGCEVETSDIKKLVYSSSTITEHELAAAADVINLLRPYVPKSSKGSECNRFTLPPLAFITNTVLRAVGLPKEA</sequence>
<protein>
    <submittedName>
        <fullName evidence="2">Uncharacterized protein</fullName>
    </submittedName>
</protein>
<comment type="caution">
    <text evidence="2">The sequence shown here is derived from an EMBL/GenBank/DDBJ whole genome shotgun (WGS) entry which is preliminary data.</text>
</comment>
<dbReference type="OrthoDB" id="2289277at2759"/>
<keyword evidence="3" id="KW-1185">Reference proteome</keyword>
<evidence type="ECO:0000256" key="1">
    <source>
        <dbReference type="SAM" id="MobiDB-lite"/>
    </source>
</evidence>
<proteinExistence type="predicted"/>
<organism evidence="2 3">
    <name type="scientific">Circinella minor</name>
    <dbReference type="NCBI Taxonomy" id="1195481"/>
    <lineage>
        <taxon>Eukaryota</taxon>
        <taxon>Fungi</taxon>
        <taxon>Fungi incertae sedis</taxon>
        <taxon>Mucoromycota</taxon>
        <taxon>Mucoromycotina</taxon>
        <taxon>Mucoromycetes</taxon>
        <taxon>Mucorales</taxon>
        <taxon>Lichtheimiaceae</taxon>
        <taxon>Circinella</taxon>
    </lineage>
</organism>
<gene>
    <name evidence="2" type="ORF">INT45_008777</name>
</gene>
<evidence type="ECO:0000313" key="3">
    <source>
        <dbReference type="Proteomes" id="UP000646827"/>
    </source>
</evidence>
<dbReference type="AlphaFoldDB" id="A0A8H7VEN5"/>
<feature type="non-terminal residue" evidence="2">
    <location>
        <position position="1"/>
    </location>
</feature>
<dbReference type="EMBL" id="JAEPRB010000147">
    <property type="protein sequence ID" value="KAG2220236.1"/>
    <property type="molecule type" value="Genomic_DNA"/>
</dbReference>